<comment type="caution">
    <text evidence="2">The sequence shown here is derived from an EMBL/GenBank/DDBJ whole genome shotgun (WGS) entry which is preliminary data.</text>
</comment>
<sequence length="180" mass="20057">MQIVIGGQRNSKNFLRVRRNGAVTGFTVLESCLLNCSEFKIFEVNWEELGRITLMSDRGTVMDWTDQSPKQIQGLGIMTGWGSEGQWILEHSSLFTGYYCDESDTYGNMTLLSSTVHRSSITCTLECSTRNDCLGVNFNGITKTCEVVAGGQPVVKSVVNNWKFYSKCLHENKACLACIV</sequence>
<evidence type="ECO:0000313" key="2">
    <source>
        <dbReference type="EMBL" id="VDI63846.1"/>
    </source>
</evidence>
<gene>
    <name evidence="2" type="ORF">MGAL_10B053826</name>
</gene>
<dbReference type="Pfam" id="PF12248">
    <property type="entry name" value="Methyltransf_FA"/>
    <property type="match status" value="1"/>
</dbReference>
<organism evidence="2 3">
    <name type="scientific">Mytilus galloprovincialis</name>
    <name type="common">Mediterranean mussel</name>
    <dbReference type="NCBI Taxonomy" id="29158"/>
    <lineage>
        <taxon>Eukaryota</taxon>
        <taxon>Metazoa</taxon>
        <taxon>Spiralia</taxon>
        <taxon>Lophotrochozoa</taxon>
        <taxon>Mollusca</taxon>
        <taxon>Bivalvia</taxon>
        <taxon>Autobranchia</taxon>
        <taxon>Pteriomorphia</taxon>
        <taxon>Mytilida</taxon>
        <taxon>Mytiloidea</taxon>
        <taxon>Mytilidae</taxon>
        <taxon>Mytilinae</taxon>
        <taxon>Mytilus</taxon>
    </lineage>
</organism>
<evidence type="ECO:0000313" key="3">
    <source>
        <dbReference type="Proteomes" id="UP000596742"/>
    </source>
</evidence>
<dbReference type="InterPro" id="IPR022041">
    <property type="entry name" value="Methyltransf_FA"/>
</dbReference>
<protein>
    <recommendedName>
        <fullName evidence="1">Farnesoic acid O-methyl transferase domain-containing protein</fullName>
    </recommendedName>
</protein>
<dbReference type="OrthoDB" id="6044186at2759"/>
<keyword evidence="3" id="KW-1185">Reference proteome</keyword>
<proteinExistence type="predicted"/>
<evidence type="ECO:0000259" key="1">
    <source>
        <dbReference type="Pfam" id="PF12248"/>
    </source>
</evidence>
<accession>A0A8B6GHS6</accession>
<dbReference type="EMBL" id="UYJE01008423">
    <property type="protein sequence ID" value="VDI63846.1"/>
    <property type="molecule type" value="Genomic_DNA"/>
</dbReference>
<dbReference type="Proteomes" id="UP000596742">
    <property type="component" value="Unassembled WGS sequence"/>
</dbReference>
<dbReference type="AlphaFoldDB" id="A0A8B6GHS6"/>
<reference evidence="2" key="1">
    <citation type="submission" date="2018-11" db="EMBL/GenBank/DDBJ databases">
        <authorList>
            <person name="Alioto T."/>
            <person name="Alioto T."/>
        </authorList>
    </citation>
    <scope>NUCLEOTIDE SEQUENCE</scope>
</reference>
<feature type="domain" description="Farnesoic acid O-methyl transferase" evidence="1">
    <location>
        <begin position="2"/>
        <end position="90"/>
    </location>
</feature>
<name>A0A8B6GHS6_MYTGA</name>